<name>A0A6J5L6C1_9CAUD</name>
<gene>
    <name evidence="2" type="ORF">UFOVP117_157</name>
</gene>
<organism evidence="2">
    <name type="scientific">uncultured Caudovirales phage</name>
    <dbReference type="NCBI Taxonomy" id="2100421"/>
    <lineage>
        <taxon>Viruses</taxon>
        <taxon>Duplodnaviria</taxon>
        <taxon>Heunggongvirae</taxon>
        <taxon>Uroviricota</taxon>
        <taxon>Caudoviricetes</taxon>
        <taxon>Peduoviridae</taxon>
        <taxon>Maltschvirus</taxon>
        <taxon>Maltschvirus maltsch</taxon>
    </lineage>
</organism>
<protein>
    <submittedName>
        <fullName evidence="2">Uncharacterized protein</fullName>
    </submittedName>
</protein>
<evidence type="ECO:0000256" key="1">
    <source>
        <dbReference type="SAM" id="Coils"/>
    </source>
</evidence>
<reference evidence="2" key="1">
    <citation type="submission" date="2020-04" db="EMBL/GenBank/DDBJ databases">
        <authorList>
            <person name="Chiriac C."/>
            <person name="Salcher M."/>
            <person name="Ghai R."/>
            <person name="Kavagutti S V."/>
        </authorList>
    </citation>
    <scope>NUCLEOTIDE SEQUENCE</scope>
</reference>
<evidence type="ECO:0000313" key="2">
    <source>
        <dbReference type="EMBL" id="CAB4129904.1"/>
    </source>
</evidence>
<keyword evidence="1" id="KW-0175">Coiled coil</keyword>
<accession>A0A6J5L6C1</accession>
<feature type="coiled-coil region" evidence="1">
    <location>
        <begin position="2"/>
        <end position="29"/>
    </location>
</feature>
<proteinExistence type="predicted"/>
<dbReference type="EMBL" id="LR796235">
    <property type="protein sequence ID" value="CAB4129904.1"/>
    <property type="molecule type" value="Genomic_DNA"/>
</dbReference>
<sequence>MAKKNKNQNIELIEKLKEIQSQINDIQSEAGIVVEEADIVFTREQLEDFLVEYTGKVNSFIFDEMFNSLDANDVVTIEVEGRVIVPSIDEDSLRDEFINTTDEVDSDIIMEFADEAMVEVGVI</sequence>